<accession>A0ABQ3NVD9</accession>
<gene>
    <name evidence="1" type="ORF">Scinn_61990</name>
</gene>
<organism evidence="1 2">
    <name type="scientific">Streptomyces virginiae</name>
    <name type="common">Streptomyces cinnamonensis</name>
    <dbReference type="NCBI Taxonomy" id="1961"/>
    <lineage>
        <taxon>Bacteria</taxon>
        <taxon>Bacillati</taxon>
        <taxon>Actinomycetota</taxon>
        <taxon>Actinomycetes</taxon>
        <taxon>Kitasatosporales</taxon>
        <taxon>Streptomycetaceae</taxon>
        <taxon>Streptomyces</taxon>
    </lineage>
</organism>
<sequence length="67" mass="7478">MPPIGKESSRWLVDLPERAVSEIESKKPFLELRAGGFHLVWQKAPVRLMSVLAAVGCSGLTAWWTSR</sequence>
<dbReference type="Proteomes" id="UP000660554">
    <property type="component" value="Unassembled WGS sequence"/>
</dbReference>
<comment type="caution">
    <text evidence="1">The sequence shown here is derived from an EMBL/GenBank/DDBJ whole genome shotgun (WGS) entry which is preliminary data.</text>
</comment>
<keyword evidence="2" id="KW-1185">Reference proteome</keyword>
<evidence type="ECO:0000313" key="1">
    <source>
        <dbReference type="EMBL" id="GHI16736.1"/>
    </source>
</evidence>
<evidence type="ECO:0000313" key="2">
    <source>
        <dbReference type="Proteomes" id="UP000660554"/>
    </source>
</evidence>
<name>A0ABQ3NVD9_STRVG</name>
<protein>
    <submittedName>
        <fullName evidence="1">Uncharacterized protein</fullName>
    </submittedName>
</protein>
<reference evidence="2" key="1">
    <citation type="submission" date="2020-09" db="EMBL/GenBank/DDBJ databases">
        <title>Whole genome shotgun sequence of Streptomyces cinnamonensis NBRC 15873.</title>
        <authorList>
            <person name="Komaki H."/>
            <person name="Tamura T."/>
        </authorList>
    </citation>
    <scope>NUCLEOTIDE SEQUENCE [LARGE SCALE GENOMIC DNA]</scope>
    <source>
        <strain evidence="2">NBRC 15873</strain>
    </source>
</reference>
<dbReference type="EMBL" id="BNDV01000016">
    <property type="protein sequence ID" value="GHI16736.1"/>
    <property type="molecule type" value="Genomic_DNA"/>
</dbReference>
<proteinExistence type="predicted"/>